<feature type="domain" description="RNA polymerase sigma-70" evidence="6">
    <location>
        <begin position="95"/>
        <end position="108"/>
    </location>
</feature>
<dbReference type="Gene3D" id="1.10.10.10">
    <property type="entry name" value="Winged helix-like DNA-binding domain superfamily/Winged helix DNA-binding domain"/>
    <property type="match status" value="2"/>
</dbReference>
<dbReference type="SUPFAM" id="SSF88659">
    <property type="entry name" value="Sigma3 and sigma4 domains of RNA polymerase sigma factors"/>
    <property type="match status" value="2"/>
</dbReference>
<dbReference type="PANTHER" id="PTHR30385">
    <property type="entry name" value="SIGMA FACTOR F FLAGELLAR"/>
    <property type="match status" value="1"/>
</dbReference>
<protein>
    <submittedName>
        <fullName evidence="7">RNA polymerase sigma factor SigF</fullName>
    </submittedName>
</protein>
<reference evidence="7 8" key="1">
    <citation type="journal article" date="2019" name="Int. J. Syst. Evol. Microbiol.">
        <title>The Global Catalogue of Microorganisms (GCM) 10K type strain sequencing project: providing services to taxonomists for standard genome sequencing and annotation.</title>
        <authorList>
            <consortium name="The Broad Institute Genomics Platform"/>
            <consortium name="The Broad Institute Genome Sequencing Center for Infectious Disease"/>
            <person name="Wu L."/>
            <person name="Ma J."/>
        </authorList>
    </citation>
    <scope>NUCLEOTIDE SEQUENCE [LARGE SCALE GENOMIC DNA]</scope>
    <source>
        <strain evidence="7 8">JCM 13004</strain>
    </source>
</reference>
<keyword evidence="2" id="KW-0731">Sigma factor</keyword>
<name>A0ABN1WIW3_9ACTN</name>
<dbReference type="EMBL" id="BAAALF010000087">
    <property type="protein sequence ID" value="GAA1249453.1"/>
    <property type="molecule type" value="Genomic_DNA"/>
</dbReference>
<keyword evidence="1" id="KW-0805">Transcription regulation</keyword>
<dbReference type="InterPro" id="IPR036388">
    <property type="entry name" value="WH-like_DNA-bd_sf"/>
</dbReference>
<dbReference type="PANTHER" id="PTHR30385:SF4">
    <property type="entry name" value="RNA POLYMERASE SIGMA-E FACTOR"/>
    <property type="match status" value="1"/>
</dbReference>
<keyword evidence="4" id="KW-0804">Transcription</keyword>
<dbReference type="InterPro" id="IPR014322">
    <property type="entry name" value="RNA_pol_sigma-B/F/G"/>
</dbReference>
<comment type="caution">
    <text evidence="7">The sequence shown here is derived from an EMBL/GenBank/DDBJ whole genome shotgun (WGS) entry which is preliminary data.</text>
</comment>
<evidence type="ECO:0000256" key="2">
    <source>
        <dbReference type="ARBA" id="ARBA00023082"/>
    </source>
</evidence>
<dbReference type="Pfam" id="PF04542">
    <property type="entry name" value="Sigma70_r2"/>
    <property type="match status" value="1"/>
</dbReference>
<dbReference type="Pfam" id="PF04545">
    <property type="entry name" value="Sigma70_r4"/>
    <property type="match status" value="1"/>
</dbReference>
<keyword evidence="3" id="KW-0238">DNA-binding</keyword>
<evidence type="ECO:0000256" key="5">
    <source>
        <dbReference type="SAM" id="MobiDB-lite"/>
    </source>
</evidence>
<evidence type="ECO:0000256" key="3">
    <source>
        <dbReference type="ARBA" id="ARBA00023125"/>
    </source>
</evidence>
<dbReference type="Pfam" id="PF04539">
    <property type="entry name" value="Sigma70_r3"/>
    <property type="match status" value="1"/>
</dbReference>
<dbReference type="PRINTS" id="PR00046">
    <property type="entry name" value="SIGMA70FCT"/>
</dbReference>
<dbReference type="InterPro" id="IPR007624">
    <property type="entry name" value="RNA_pol_sigma70_r3"/>
</dbReference>
<gene>
    <name evidence="7" type="ORF">GCM10009665_45290</name>
</gene>
<sequence length="310" mass="34247">MSQAMCPPTHAALPDAPTDPLDRFAVSPRPTSGQIRAMGKSEVRELSDALFRRLAELPPEHPAHGYVRGTLIELNMSLVRFVASRFRHRSAEMADVLQVGTVGLIKAVDGYRYERGVEFLTYAIPTISGEIKRYFRDTSWPVRVPRSVQELYLAVVRGSDRLEQDLGRGPTQDELAAELDLTREEVETGQVACSACRADSLDALHDDGSDPAGSTLLDHLGACDQELELVEFRTAVRPLLSALPERERRILLLRFWGDHTQSEIAQRLGISQMHVSRLLGATLALLREQLEDTASLEDTAPTGRPTVASA</sequence>
<dbReference type="PROSITE" id="PS00715">
    <property type="entry name" value="SIGMA70_1"/>
    <property type="match status" value="1"/>
</dbReference>
<dbReference type="InterPro" id="IPR000943">
    <property type="entry name" value="RNA_pol_sigma70"/>
</dbReference>
<dbReference type="NCBIfam" id="TIGR02980">
    <property type="entry name" value="SigBFG"/>
    <property type="match status" value="1"/>
</dbReference>
<dbReference type="NCBIfam" id="TIGR02937">
    <property type="entry name" value="sigma70-ECF"/>
    <property type="match status" value="1"/>
</dbReference>
<dbReference type="SUPFAM" id="SSF88946">
    <property type="entry name" value="Sigma2 domain of RNA polymerase sigma factors"/>
    <property type="match status" value="1"/>
</dbReference>
<dbReference type="InterPro" id="IPR014284">
    <property type="entry name" value="RNA_pol_sigma-70_dom"/>
</dbReference>
<evidence type="ECO:0000313" key="7">
    <source>
        <dbReference type="EMBL" id="GAA1249453.1"/>
    </source>
</evidence>
<evidence type="ECO:0000256" key="4">
    <source>
        <dbReference type="ARBA" id="ARBA00023163"/>
    </source>
</evidence>
<organism evidence="7 8">
    <name type="scientific">Kitasatospora nipponensis</name>
    <dbReference type="NCBI Taxonomy" id="258049"/>
    <lineage>
        <taxon>Bacteria</taxon>
        <taxon>Bacillati</taxon>
        <taxon>Actinomycetota</taxon>
        <taxon>Actinomycetes</taxon>
        <taxon>Kitasatosporales</taxon>
        <taxon>Streptomycetaceae</taxon>
        <taxon>Kitasatospora</taxon>
    </lineage>
</organism>
<feature type="region of interest" description="Disordered" evidence="5">
    <location>
        <begin position="1"/>
        <end position="33"/>
    </location>
</feature>
<evidence type="ECO:0000259" key="6">
    <source>
        <dbReference type="PROSITE" id="PS00715"/>
    </source>
</evidence>
<dbReference type="InterPro" id="IPR007627">
    <property type="entry name" value="RNA_pol_sigma70_r2"/>
</dbReference>
<dbReference type="InterPro" id="IPR007630">
    <property type="entry name" value="RNA_pol_sigma70_r4"/>
</dbReference>
<accession>A0ABN1WIW3</accession>
<keyword evidence="8" id="KW-1185">Reference proteome</keyword>
<dbReference type="Proteomes" id="UP001500037">
    <property type="component" value="Unassembled WGS sequence"/>
</dbReference>
<dbReference type="Gene3D" id="1.20.120.1810">
    <property type="match status" value="1"/>
</dbReference>
<evidence type="ECO:0000256" key="1">
    <source>
        <dbReference type="ARBA" id="ARBA00023015"/>
    </source>
</evidence>
<dbReference type="CDD" id="cd06171">
    <property type="entry name" value="Sigma70_r4"/>
    <property type="match status" value="1"/>
</dbReference>
<dbReference type="InterPro" id="IPR013325">
    <property type="entry name" value="RNA_pol_sigma_r2"/>
</dbReference>
<dbReference type="InterPro" id="IPR013324">
    <property type="entry name" value="RNA_pol_sigma_r3/r4-like"/>
</dbReference>
<proteinExistence type="predicted"/>
<evidence type="ECO:0000313" key="8">
    <source>
        <dbReference type="Proteomes" id="UP001500037"/>
    </source>
</evidence>